<reference evidence="1 2" key="1">
    <citation type="submission" date="2020-08" db="EMBL/GenBank/DDBJ databases">
        <title>Genomic Encyclopedia of Type Strains, Phase III (KMG-III): the genomes of soil and plant-associated and newly described type strains.</title>
        <authorList>
            <person name="Whitman W."/>
        </authorList>
    </citation>
    <scope>NUCLEOTIDE SEQUENCE [LARGE SCALE GENOMIC DNA]</scope>
    <source>
        <strain evidence="1 2">CECT 3146</strain>
    </source>
</reference>
<dbReference type="Proteomes" id="UP000549009">
    <property type="component" value="Unassembled WGS sequence"/>
</dbReference>
<organism evidence="1 2">
    <name type="scientific">Streptomyces spectabilis</name>
    <dbReference type="NCBI Taxonomy" id="68270"/>
    <lineage>
        <taxon>Bacteria</taxon>
        <taxon>Bacillati</taxon>
        <taxon>Actinomycetota</taxon>
        <taxon>Actinomycetes</taxon>
        <taxon>Kitasatosporales</taxon>
        <taxon>Streptomycetaceae</taxon>
        <taxon>Streptomyces</taxon>
    </lineage>
</organism>
<evidence type="ECO:0008006" key="3">
    <source>
        <dbReference type="Google" id="ProtNLM"/>
    </source>
</evidence>
<evidence type="ECO:0000313" key="1">
    <source>
        <dbReference type="EMBL" id="MBB5109980.1"/>
    </source>
</evidence>
<name>A0A7W8B422_STRST</name>
<gene>
    <name evidence="1" type="ORF">FHS40_009110</name>
</gene>
<accession>A0A7W8B422</accession>
<comment type="caution">
    <text evidence="1">The sequence shown here is derived from an EMBL/GenBank/DDBJ whole genome shotgun (WGS) entry which is preliminary data.</text>
</comment>
<sequence length="45" mass="5304">MGWPDQRWPLAWGRTVIGWRFLKRGTLQGVRWMVIRHGLSCQVPA</sequence>
<proteinExistence type="predicted"/>
<dbReference type="AlphaFoldDB" id="A0A7W8B422"/>
<protein>
    <recommendedName>
        <fullName evidence="3">Transposase</fullName>
    </recommendedName>
</protein>
<evidence type="ECO:0000313" key="2">
    <source>
        <dbReference type="Proteomes" id="UP000549009"/>
    </source>
</evidence>
<dbReference type="RefSeq" id="WP_184927066.1">
    <property type="nucleotide sequence ID" value="NZ_BMSQ01000063.1"/>
</dbReference>
<keyword evidence="2" id="KW-1185">Reference proteome</keyword>
<dbReference type="EMBL" id="JACHJD010000052">
    <property type="protein sequence ID" value="MBB5109980.1"/>
    <property type="molecule type" value="Genomic_DNA"/>
</dbReference>